<keyword evidence="2" id="KW-0238">DNA-binding</keyword>
<evidence type="ECO:0000259" key="4">
    <source>
        <dbReference type="PROSITE" id="PS50987"/>
    </source>
</evidence>
<dbReference type="GO" id="GO:0003700">
    <property type="term" value="F:DNA-binding transcription factor activity"/>
    <property type="evidence" value="ECO:0007669"/>
    <property type="project" value="InterPro"/>
</dbReference>
<dbReference type="InterPro" id="IPR051081">
    <property type="entry name" value="HTH_MetalResp_TranReg"/>
</dbReference>
<keyword evidence="3" id="KW-0804">Transcription</keyword>
<gene>
    <name evidence="5" type="ORF">LCY76_02725</name>
</gene>
<evidence type="ECO:0000256" key="3">
    <source>
        <dbReference type="ARBA" id="ARBA00023163"/>
    </source>
</evidence>
<dbReference type="CDD" id="cd00090">
    <property type="entry name" value="HTH_ARSR"/>
    <property type="match status" value="1"/>
</dbReference>
<dbReference type="SMART" id="SM00418">
    <property type="entry name" value="HTH_ARSR"/>
    <property type="match status" value="1"/>
</dbReference>
<dbReference type="InterPro" id="IPR001845">
    <property type="entry name" value="HTH_ArsR_DNA-bd_dom"/>
</dbReference>
<dbReference type="Pfam" id="PF01022">
    <property type="entry name" value="HTH_5"/>
    <property type="match status" value="1"/>
</dbReference>
<dbReference type="NCBIfam" id="NF033788">
    <property type="entry name" value="HTH_metalloreg"/>
    <property type="match status" value="1"/>
</dbReference>
<dbReference type="PANTHER" id="PTHR33154">
    <property type="entry name" value="TRANSCRIPTIONAL REGULATOR, ARSR FAMILY"/>
    <property type="match status" value="1"/>
</dbReference>
<dbReference type="InterPro" id="IPR011991">
    <property type="entry name" value="ArsR-like_HTH"/>
</dbReference>
<evidence type="ECO:0000313" key="6">
    <source>
        <dbReference type="Proteomes" id="UP001139011"/>
    </source>
</evidence>
<dbReference type="InterPro" id="IPR036390">
    <property type="entry name" value="WH_DNA-bd_sf"/>
</dbReference>
<dbReference type="RefSeq" id="WP_248251354.1">
    <property type="nucleotide sequence ID" value="NZ_JAIWJX010000002.1"/>
</dbReference>
<accession>A0A9X2BDY0</accession>
<dbReference type="AlphaFoldDB" id="A0A9X2BDY0"/>
<dbReference type="PROSITE" id="PS50987">
    <property type="entry name" value="HTH_ARSR_2"/>
    <property type="match status" value="1"/>
</dbReference>
<dbReference type="PANTHER" id="PTHR33154:SF33">
    <property type="entry name" value="TRANSCRIPTIONAL REPRESSOR SDPR"/>
    <property type="match status" value="1"/>
</dbReference>
<keyword evidence="6" id="KW-1185">Reference proteome</keyword>
<evidence type="ECO:0000313" key="5">
    <source>
        <dbReference type="EMBL" id="MCK6255537.1"/>
    </source>
</evidence>
<proteinExistence type="predicted"/>
<dbReference type="EMBL" id="JAIWJX010000002">
    <property type="protein sequence ID" value="MCK6255537.1"/>
    <property type="molecule type" value="Genomic_DNA"/>
</dbReference>
<dbReference type="SUPFAM" id="SSF46785">
    <property type="entry name" value="Winged helix' DNA-binding domain"/>
    <property type="match status" value="1"/>
</dbReference>
<reference evidence="5" key="1">
    <citation type="submission" date="2021-09" db="EMBL/GenBank/DDBJ databases">
        <title>Genome analysis of Fictibacillus sp. KIGAM418 isolated from marine sediment.</title>
        <authorList>
            <person name="Seo M.-J."/>
            <person name="Cho E.-S."/>
            <person name="Hwang C.Y."/>
        </authorList>
    </citation>
    <scope>NUCLEOTIDE SEQUENCE</scope>
    <source>
        <strain evidence="5">KIGAM418</strain>
    </source>
</reference>
<dbReference type="Gene3D" id="1.10.10.10">
    <property type="entry name" value="Winged helix-like DNA-binding domain superfamily/Winged helix DNA-binding domain"/>
    <property type="match status" value="1"/>
</dbReference>
<dbReference type="InterPro" id="IPR036388">
    <property type="entry name" value="WH-like_DNA-bd_sf"/>
</dbReference>
<evidence type="ECO:0000256" key="2">
    <source>
        <dbReference type="ARBA" id="ARBA00023125"/>
    </source>
</evidence>
<organism evidence="5 6">
    <name type="scientific">Fictibacillus marinisediminis</name>
    <dbReference type="NCBI Taxonomy" id="2878389"/>
    <lineage>
        <taxon>Bacteria</taxon>
        <taxon>Bacillati</taxon>
        <taxon>Bacillota</taxon>
        <taxon>Bacilli</taxon>
        <taxon>Bacillales</taxon>
        <taxon>Fictibacillaceae</taxon>
        <taxon>Fictibacillus</taxon>
    </lineage>
</organism>
<dbReference type="PRINTS" id="PR00778">
    <property type="entry name" value="HTHARSR"/>
</dbReference>
<evidence type="ECO:0000256" key="1">
    <source>
        <dbReference type="ARBA" id="ARBA00023015"/>
    </source>
</evidence>
<dbReference type="GO" id="GO:0003677">
    <property type="term" value="F:DNA binding"/>
    <property type="evidence" value="ECO:0007669"/>
    <property type="project" value="UniProtKB-KW"/>
</dbReference>
<feature type="domain" description="HTH arsR-type" evidence="4">
    <location>
        <begin position="1"/>
        <end position="91"/>
    </location>
</feature>
<protein>
    <submittedName>
        <fullName evidence="5">Metalloregulator ArsR/SmtB family transcription factor</fullName>
    </submittedName>
</protein>
<sequence>MSANINATLSALAEPKRLQMIELLREGPLTVGEIAERLGLLQPQTSKHLRVLNQAGFVEVHAIANRRIYKLSQQPFKDLNKWLGSFKNVWEERFDRLDDYLREMQEKTDET</sequence>
<dbReference type="Proteomes" id="UP001139011">
    <property type="component" value="Unassembled WGS sequence"/>
</dbReference>
<name>A0A9X2BDY0_9BACL</name>
<keyword evidence="1" id="KW-0805">Transcription regulation</keyword>
<comment type="caution">
    <text evidence="5">The sequence shown here is derived from an EMBL/GenBank/DDBJ whole genome shotgun (WGS) entry which is preliminary data.</text>
</comment>